<dbReference type="Gene3D" id="3.40.50.720">
    <property type="entry name" value="NAD(P)-binding Rossmann-like Domain"/>
    <property type="match status" value="1"/>
</dbReference>
<comment type="similarity">
    <text evidence="2 6">Belongs to the zinc-containing alcohol dehydrogenase family.</text>
</comment>
<dbReference type="Pfam" id="PF08240">
    <property type="entry name" value="ADH_N"/>
    <property type="match status" value="1"/>
</dbReference>
<dbReference type="InterPro" id="IPR013149">
    <property type="entry name" value="ADH-like_C"/>
</dbReference>
<dbReference type="PANTHER" id="PTHR43161:SF9">
    <property type="entry name" value="SORBITOL DEHYDROGENASE"/>
    <property type="match status" value="1"/>
</dbReference>
<dbReference type="PROSITE" id="PS00059">
    <property type="entry name" value="ADH_ZINC"/>
    <property type="match status" value="1"/>
</dbReference>
<keyword evidence="4 6" id="KW-0862">Zinc</keyword>
<protein>
    <recommendedName>
        <fullName evidence="7">Enoyl reductase (ER) domain-containing protein</fullName>
    </recommendedName>
</protein>
<dbReference type="InterPro" id="IPR002328">
    <property type="entry name" value="ADH_Zn_CS"/>
</dbReference>
<evidence type="ECO:0000256" key="6">
    <source>
        <dbReference type="RuleBase" id="RU361277"/>
    </source>
</evidence>
<dbReference type="InterPro" id="IPR036291">
    <property type="entry name" value="NAD(P)-bd_dom_sf"/>
</dbReference>
<dbReference type="Pfam" id="PF00107">
    <property type="entry name" value="ADH_zinc_N"/>
    <property type="match status" value="1"/>
</dbReference>
<evidence type="ECO:0000256" key="5">
    <source>
        <dbReference type="ARBA" id="ARBA00023002"/>
    </source>
</evidence>
<dbReference type="PANTHER" id="PTHR43161">
    <property type="entry name" value="SORBITOL DEHYDROGENASE"/>
    <property type="match status" value="1"/>
</dbReference>
<dbReference type="InterPro" id="IPR045306">
    <property type="entry name" value="SDH-like"/>
</dbReference>
<evidence type="ECO:0000313" key="9">
    <source>
        <dbReference type="Proteomes" id="UP001497453"/>
    </source>
</evidence>
<dbReference type="SUPFAM" id="SSF50129">
    <property type="entry name" value="GroES-like"/>
    <property type="match status" value="1"/>
</dbReference>
<proteinExistence type="inferred from homology"/>
<keyword evidence="9" id="KW-1185">Reference proteome</keyword>
<dbReference type="CDD" id="cd05285">
    <property type="entry name" value="sorbitol_DH"/>
    <property type="match status" value="1"/>
</dbReference>
<evidence type="ECO:0000313" key="8">
    <source>
        <dbReference type="EMBL" id="CAL1700823.1"/>
    </source>
</evidence>
<accession>A0ABP1D1G6</accession>
<organism evidence="8 9">
    <name type="scientific">Somion occarium</name>
    <dbReference type="NCBI Taxonomy" id="3059160"/>
    <lineage>
        <taxon>Eukaryota</taxon>
        <taxon>Fungi</taxon>
        <taxon>Dikarya</taxon>
        <taxon>Basidiomycota</taxon>
        <taxon>Agaricomycotina</taxon>
        <taxon>Agaricomycetes</taxon>
        <taxon>Polyporales</taxon>
        <taxon>Cerrenaceae</taxon>
        <taxon>Somion</taxon>
    </lineage>
</organism>
<dbReference type="InterPro" id="IPR011032">
    <property type="entry name" value="GroES-like_sf"/>
</dbReference>
<evidence type="ECO:0000256" key="4">
    <source>
        <dbReference type="ARBA" id="ARBA00022833"/>
    </source>
</evidence>
<dbReference type="Proteomes" id="UP001497453">
    <property type="component" value="Chromosome 2"/>
</dbReference>
<dbReference type="InterPro" id="IPR013154">
    <property type="entry name" value="ADH-like_N"/>
</dbReference>
<evidence type="ECO:0000256" key="2">
    <source>
        <dbReference type="ARBA" id="ARBA00008072"/>
    </source>
</evidence>
<dbReference type="Gene3D" id="3.90.180.10">
    <property type="entry name" value="Medium-chain alcohol dehydrogenases, catalytic domain"/>
    <property type="match status" value="1"/>
</dbReference>
<evidence type="ECO:0000256" key="3">
    <source>
        <dbReference type="ARBA" id="ARBA00022723"/>
    </source>
</evidence>
<keyword evidence="3 6" id="KW-0479">Metal-binding</keyword>
<feature type="domain" description="Enoyl reductase (ER)" evidence="7">
    <location>
        <begin position="11"/>
        <end position="361"/>
    </location>
</feature>
<dbReference type="SMART" id="SM00829">
    <property type="entry name" value="PKS_ER"/>
    <property type="match status" value="1"/>
</dbReference>
<dbReference type="InterPro" id="IPR020843">
    <property type="entry name" value="ER"/>
</dbReference>
<dbReference type="EMBL" id="OZ037945">
    <property type="protein sequence ID" value="CAL1700823.1"/>
    <property type="molecule type" value="Genomic_DNA"/>
</dbReference>
<sequence length="375" mass="40239">MSDNPSFVLHGINNVAYEQRPIPEISDDEVLVEVKKTGICGSDVHYLVAGRIGQFIVEDPMVLGHESAGIVSKVGPKVKHLKPGDRVAMEPGATCRVCEDCKRGRYELCPDIVFAATPPYDGTLARYYPIPADLCYKLPDHLTLEDGAMMEPLSVAIHAVANLAGLRANQTVVVFGAGPVGLLCMAVAKALGASRVIAVDIVPSRLEFAKSFAATEIYVPPPLEQGESRITYSERNANAMKEKLGIEERGKKAIDLVVEASGAEVSIQTGIFIARTGGTFVQLGMGAPQVVIPITTLLTKELNFKGSFRYGPGDYELAIALVEQGKIDLKPLITHRFTFDQAIEAFETTKVGKSPDGKPVIKAVISGPDVPVDVI</sequence>
<name>A0ABP1D1G6_9APHY</name>
<comment type="cofactor">
    <cofactor evidence="1 6">
        <name>Zn(2+)</name>
        <dbReference type="ChEBI" id="CHEBI:29105"/>
    </cofactor>
</comment>
<keyword evidence="5" id="KW-0560">Oxidoreductase</keyword>
<gene>
    <name evidence="8" type="ORF">GFSPODELE1_LOCUS3305</name>
</gene>
<evidence type="ECO:0000259" key="7">
    <source>
        <dbReference type="SMART" id="SM00829"/>
    </source>
</evidence>
<dbReference type="SUPFAM" id="SSF51735">
    <property type="entry name" value="NAD(P)-binding Rossmann-fold domains"/>
    <property type="match status" value="1"/>
</dbReference>
<reference evidence="9" key="1">
    <citation type="submission" date="2024-04" db="EMBL/GenBank/DDBJ databases">
        <authorList>
            <person name="Shaw F."/>
            <person name="Minotto A."/>
        </authorList>
    </citation>
    <scope>NUCLEOTIDE SEQUENCE [LARGE SCALE GENOMIC DNA]</scope>
</reference>
<evidence type="ECO:0000256" key="1">
    <source>
        <dbReference type="ARBA" id="ARBA00001947"/>
    </source>
</evidence>